<evidence type="ECO:0000256" key="6">
    <source>
        <dbReference type="ARBA" id="ARBA00022692"/>
    </source>
</evidence>
<evidence type="ECO:0000256" key="7">
    <source>
        <dbReference type="ARBA" id="ARBA00022741"/>
    </source>
</evidence>
<keyword evidence="9" id="KW-0067">ATP-binding</keyword>
<dbReference type="InterPro" id="IPR004843">
    <property type="entry name" value="Calcineurin-like_PHP"/>
</dbReference>
<keyword evidence="5" id="KW-0436">Ligase</keyword>
<feature type="transmembrane region" description="Helical" evidence="15">
    <location>
        <begin position="996"/>
        <end position="1016"/>
    </location>
</feature>
<evidence type="ECO:0000256" key="9">
    <source>
        <dbReference type="ARBA" id="ARBA00022840"/>
    </source>
</evidence>
<dbReference type="GO" id="GO:0016020">
    <property type="term" value="C:membrane"/>
    <property type="evidence" value="ECO:0007669"/>
    <property type="project" value="UniProtKB-SubCell"/>
</dbReference>
<evidence type="ECO:0000313" key="17">
    <source>
        <dbReference type="EMBL" id="THW48912.1"/>
    </source>
</evidence>
<feature type="compositionally biased region" description="Polar residues" evidence="14">
    <location>
        <begin position="1059"/>
        <end position="1082"/>
    </location>
</feature>
<dbReference type="InterPro" id="IPR029052">
    <property type="entry name" value="Metallo-depent_PP-like"/>
</dbReference>
<dbReference type="Pfam" id="PF08825">
    <property type="entry name" value="E2_bind"/>
    <property type="match status" value="1"/>
</dbReference>
<evidence type="ECO:0000256" key="11">
    <source>
        <dbReference type="ARBA" id="ARBA00023136"/>
    </source>
</evidence>
<dbReference type="GO" id="GO:0005783">
    <property type="term" value="C:endoplasmic reticulum"/>
    <property type="evidence" value="ECO:0007669"/>
    <property type="project" value="TreeGrafter"/>
</dbReference>
<dbReference type="Gene3D" id="3.10.290.20">
    <property type="entry name" value="Ubiquitin-like 2 activating enzyme e1b. Chain: B, domain 3"/>
    <property type="match status" value="1"/>
</dbReference>
<dbReference type="GO" id="GO:0045116">
    <property type="term" value="P:protein neddylation"/>
    <property type="evidence" value="ECO:0007669"/>
    <property type="project" value="UniProtKB-UniPathway"/>
</dbReference>
<evidence type="ECO:0000256" key="15">
    <source>
        <dbReference type="SAM" id="Phobius"/>
    </source>
</evidence>
<dbReference type="InterPro" id="IPR030468">
    <property type="entry name" value="Uba3_N"/>
</dbReference>
<dbReference type="Proteomes" id="UP000304928">
    <property type="component" value="Unassembled WGS sequence"/>
</dbReference>
<evidence type="ECO:0000256" key="1">
    <source>
        <dbReference type="ARBA" id="ARBA00004141"/>
    </source>
</evidence>
<dbReference type="InterPro" id="IPR023318">
    <property type="entry name" value="Ub_act_enz_dom_a_sf"/>
</dbReference>
<evidence type="ECO:0000256" key="5">
    <source>
        <dbReference type="ARBA" id="ARBA00022598"/>
    </source>
</evidence>
<evidence type="ECO:0000313" key="19">
    <source>
        <dbReference type="Proteomes" id="UP000304928"/>
    </source>
</evidence>
<keyword evidence="10 15" id="KW-1133">Transmembrane helix</keyword>
<dbReference type="PANTHER" id="PTHR13315:SF4">
    <property type="entry name" value="METALLOPHOSPHOESTERASE, ISOFORM E"/>
    <property type="match status" value="1"/>
</dbReference>
<accession>A0A4S9BTU8</accession>
<reference evidence="19 20" key="1">
    <citation type="submission" date="2018-10" db="EMBL/GenBank/DDBJ databases">
        <title>Fifty Aureobasidium pullulans genomes reveal a recombining polyextremotolerant generalist.</title>
        <authorList>
            <person name="Gostincar C."/>
            <person name="Turk M."/>
            <person name="Zajc J."/>
            <person name="Gunde-Cimerman N."/>
        </authorList>
    </citation>
    <scope>NUCLEOTIDE SEQUENCE [LARGE SCALE GENOMIC DNA]</scope>
    <source>
        <strain evidence="18 19">EXF-10507</strain>
        <strain evidence="17 20">EXF-10796</strain>
    </source>
</reference>
<evidence type="ECO:0000256" key="13">
    <source>
        <dbReference type="ARBA" id="ARBA00024626"/>
    </source>
</evidence>
<dbReference type="Gene3D" id="3.40.50.720">
    <property type="entry name" value="NAD(P)-binding Rossmann-like Domain"/>
    <property type="match status" value="1"/>
</dbReference>
<evidence type="ECO:0000256" key="4">
    <source>
        <dbReference type="ARBA" id="ARBA00015203"/>
    </source>
</evidence>
<evidence type="ECO:0000256" key="10">
    <source>
        <dbReference type="ARBA" id="ARBA00022989"/>
    </source>
</evidence>
<evidence type="ECO:0000256" key="12">
    <source>
        <dbReference type="ARBA" id="ARBA00023624"/>
    </source>
</evidence>
<comment type="caution">
    <text evidence="18">The sequence shown here is derived from an EMBL/GenBank/DDBJ whole genome shotgun (WGS) entry which is preliminary data.</text>
</comment>
<dbReference type="PANTHER" id="PTHR13315">
    <property type="entry name" value="METALLO PHOSPHOESTERASE RELATED"/>
    <property type="match status" value="1"/>
</dbReference>
<dbReference type="FunFam" id="1.10.10.520:FF:000001">
    <property type="entry name" value="NEDD8-activating enzyme E1 catalytic subunit"/>
    <property type="match status" value="1"/>
</dbReference>
<dbReference type="InterPro" id="IPR035985">
    <property type="entry name" value="Ubiquitin-activating_enz"/>
</dbReference>
<dbReference type="AlphaFoldDB" id="A0A4S9BTU8"/>
<dbReference type="Gene3D" id="3.60.21.10">
    <property type="match status" value="1"/>
</dbReference>
<dbReference type="GO" id="GO:0016787">
    <property type="term" value="F:hydrolase activity"/>
    <property type="evidence" value="ECO:0007669"/>
    <property type="project" value="InterPro"/>
</dbReference>
<evidence type="ECO:0000256" key="2">
    <source>
        <dbReference type="ARBA" id="ARBA00005032"/>
    </source>
</evidence>
<keyword evidence="11 15" id="KW-0472">Membrane</keyword>
<dbReference type="InterPro" id="IPR000594">
    <property type="entry name" value="ThiF_NAD_FAD-bd"/>
</dbReference>
<keyword evidence="7" id="KW-0547">Nucleotide-binding</keyword>
<evidence type="ECO:0000313" key="18">
    <source>
        <dbReference type="EMBL" id="THW96829.1"/>
    </source>
</evidence>
<evidence type="ECO:0000313" key="20">
    <source>
        <dbReference type="Proteomes" id="UP000309076"/>
    </source>
</evidence>
<keyword evidence="6 15" id="KW-0812">Transmembrane</keyword>
<keyword evidence="8" id="KW-0833">Ubl conjugation pathway</keyword>
<feature type="transmembrane region" description="Helical" evidence="15">
    <location>
        <begin position="1158"/>
        <end position="1176"/>
    </location>
</feature>
<dbReference type="EMBL" id="QZAM01000034">
    <property type="protein sequence ID" value="THW48912.1"/>
    <property type="molecule type" value="Genomic_DNA"/>
</dbReference>
<dbReference type="GO" id="GO:0006506">
    <property type="term" value="P:GPI anchor biosynthetic process"/>
    <property type="evidence" value="ECO:0007669"/>
    <property type="project" value="InterPro"/>
</dbReference>
<dbReference type="SUPFAM" id="SSF69572">
    <property type="entry name" value="Activating enzymes of the ubiquitin-like proteins"/>
    <property type="match status" value="1"/>
</dbReference>
<gene>
    <name evidence="18" type="ORF">D6D15_00749</name>
    <name evidence="17" type="ORF">D6D21_02732</name>
</gene>
<comment type="catalytic activity">
    <reaction evidence="13">
        <text>ATP + [NEDD8 protein] + [E1 NEDD8-activating enzyme]-L-cysteine = AMP + diphosphate + [E1 NEDD8-activating enzyme]-S-[NEDD8 protein]-yl-L-cysteine.</text>
        <dbReference type="EC" id="6.2.1.64"/>
    </reaction>
</comment>
<sequence>MTSLSTAPSTLGLQTDFRELHIDMATESTPQVEAVDSAPENRARWKHLDTILMREGQFTDPDNATPGDQKIQSLKDAKILVIGAGGLGCEILKNLALSGFKNIDVIDMDTIDVSNLNRQFLFRQADVGSYKAEVAARFVEKRCKGVKITPYCGKIQDKDEDYYLQFNVIVCGLDSIEARRWINATLVGMVDDNNVDSMKPLIDGGTEGFRGQSRVILPTMTSCIECQLDMHAPRAAVPLCTLATIPRQPQHCIEWAHLIAWDEERKDITLDTDDTEHISWLFAKALKRAEEYNIPGVTYSMTQGVVKNIIPAIASTNAIVAASCCLEAFKIVTGTAPFLGHPEENNYMMYSGDDSIYTYTFEHEKKDDCPVCGNLAKVINVKKEWTLQEFLEHLAERPEAQLKKPSIRTEEKSLYYSAPPSLEEQTRPNLKRKLEELLSDGQEVGVSDPAFTIDFNTVVRSMGEQIGGADEADAKLETMTDDLGVVKRGRQFRGRFGSFSVQAEARNNECEPAINMSYQYATSYATSKDEKGLTNMWQRLVRQWQYDAKGKPTTRLAIVRRRLLRLPTAIFLLWFFVLLWGERSTFSSSIDACKWDKWEKWPADAQPHRIALIADPQLVDPHTYPGRPWPLSSLTIVATDKYIKRSFHLLQRHIDPDTTLFLGDLFDGGREWSTHFEGFQPSEQQWKKYGDKYWLNEYDRFGNIFFTQDQVTGGMPAHKVKKFVASLPGNHDLGFGNGVQVPIRNRYQAYFGEGDRIDIVGNHTFVSIDAVSLSAMGQPDSSPELWNSTMQFLDNAQYLKHKAVRAELKEQQGLIPHRRWAHAVTTPHDLGYQPTKQELAKEPKPEFPTILLSHVPLYRPEGTPCGPLREKYPPAAPNLKHDKPNAIRIAGGYQYQNVLTQEISKTVAEKIGNIAHAFSGDDHDYCEVVHPDYASRHDRGIREITVKSISWAMGVRKPGFQLVSLWNPVDENGESLRDGPTLQTHLCLLPDQLSIFIRYGILAALSLIVLAMNTLVQVRNEEAAASMPSLPTSEPTNKPYYKDSDTNIPSKQRSRAPSGATNSMSSSDSNGRLSARTTNARTRSISPAATSFNYSLPTTRPASSLIEKAGYYGSNPEYQMYNKEEIFDESDDWGNPLFKKPRRAKVQKTFRRKLVDRFGRDFAWAAGPVFVLYWWLLRRG</sequence>
<dbReference type="InterPro" id="IPR033308">
    <property type="entry name" value="PGAP5/Cdc1/Ted1"/>
</dbReference>
<dbReference type="FunFam" id="3.10.290.20:FF:000003">
    <property type="entry name" value="Ubiquitin-activating enzyme E1 C"/>
    <property type="match status" value="1"/>
</dbReference>
<dbReference type="SUPFAM" id="SSF56300">
    <property type="entry name" value="Metallo-dependent phosphatases"/>
    <property type="match status" value="1"/>
</dbReference>
<dbReference type="GO" id="GO:0019781">
    <property type="term" value="F:NEDD8 activating enzyme activity"/>
    <property type="evidence" value="ECO:0007669"/>
    <property type="project" value="UniProtKB-EC"/>
</dbReference>
<dbReference type="SMART" id="SM01181">
    <property type="entry name" value="E2_bind"/>
    <property type="match status" value="1"/>
</dbReference>
<dbReference type="InterPro" id="IPR014929">
    <property type="entry name" value="E2-binding"/>
</dbReference>
<organism evidence="18 19">
    <name type="scientific">Aureobasidium pullulans</name>
    <name type="common">Black yeast</name>
    <name type="synonym">Pullularia pullulans</name>
    <dbReference type="NCBI Taxonomy" id="5580"/>
    <lineage>
        <taxon>Eukaryota</taxon>
        <taxon>Fungi</taxon>
        <taxon>Dikarya</taxon>
        <taxon>Ascomycota</taxon>
        <taxon>Pezizomycotina</taxon>
        <taxon>Dothideomycetes</taxon>
        <taxon>Dothideomycetidae</taxon>
        <taxon>Dothideales</taxon>
        <taxon>Saccotheciaceae</taxon>
        <taxon>Aureobasidium</taxon>
    </lineage>
</organism>
<comment type="pathway">
    <text evidence="2">Protein modification; protein neddylation.</text>
</comment>
<dbReference type="Gene3D" id="1.10.10.520">
    <property type="entry name" value="Ubiquitin activating enzymes (Uba3). Chain: B, domain 2"/>
    <property type="match status" value="1"/>
</dbReference>
<dbReference type="Pfam" id="PF00149">
    <property type="entry name" value="Metallophos"/>
    <property type="match status" value="1"/>
</dbReference>
<dbReference type="Pfam" id="PF00899">
    <property type="entry name" value="ThiF"/>
    <property type="match status" value="1"/>
</dbReference>
<evidence type="ECO:0000256" key="3">
    <source>
        <dbReference type="ARBA" id="ARBA00006310"/>
    </source>
</evidence>
<dbReference type="Proteomes" id="UP000309076">
    <property type="component" value="Unassembled WGS sequence"/>
</dbReference>
<evidence type="ECO:0000256" key="8">
    <source>
        <dbReference type="ARBA" id="ARBA00022786"/>
    </source>
</evidence>
<evidence type="ECO:0000259" key="16">
    <source>
        <dbReference type="SMART" id="SM01181"/>
    </source>
</evidence>
<comment type="similarity">
    <text evidence="3">Belongs to the ubiquitin-activating E1 family. UBA3 subfamily.</text>
</comment>
<dbReference type="EMBL" id="QZAR01000006">
    <property type="protein sequence ID" value="THW96829.1"/>
    <property type="molecule type" value="Genomic_DNA"/>
</dbReference>
<protein>
    <recommendedName>
        <fullName evidence="4">NEDD8-activating enzyme E1 catalytic subunit</fullName>
        <ecNumber evidence="12">6.2.1.64</ecNumber>
    </recommendedName>
</protein>
<feature type="region of interest" description="Disordered" evidence="14">
    <location>
        <begin position="1023"/>
        <end position="1082"/>
    </location>
</feature>
<comment type="subcellular location">
    <subcellularLocation>
        <location evidence="1">Membrane</location>
        <topology evidence="1">Multi-pass membrane protein</topology>
    </subcellularLocation>
</comment>
<dbReference type="CDD" id="cd01488">
    <property type="entry name" value="Uba3_RUB"/>
    <property type="match status" value="1"/>
</dbReference>
<dbReference type="GO" id="GO:0005524">
    <property type="term" value="F:ATP binding"/>
    <property type="evidence" value="ECO:0007669"/>
    <property type="project" value="UniProtKB-KW"/>
</dbReference>
<dbReference type="EC" id="6.2.1.64" evidence="12"/>
<evidence type="ECO:0000256" key="14">
    <source>
        <dbReference type="SAM" id="MobiDB-lite"/>
    </source>
</evidence>
<dbReference type="UniPathway" id="UPA00885"/>
<feature type="domain" description="E2 binding" evidence="16">
    <location>
        <begin position="379"/>
        <end position="456"/>
    </location>
</feature>
<proteinExistence type="inferred from homology"/>
<name>A0A4S9BTU8_AURPU</name>